<dbReference type="Gramene" id="AET2Gv20795200.10">
    <property type="protein sequence ID" value="AET2Gv20795200.10"/>
    <property type="gene ID" value="AET2Gv20795200"/>
</dbReference>
<dbReference type="Gene3D" id="3.30.420.110">
    <property type="entry name" value="MutS, connector domain"/>
    <property type="match status" value="1"/>
</dbReference>
<sequence length="342" mass="36974">MDGAARSGLEAVLLGLAPVEVILGTPLSFSTEKLMRAYAGPASNVRVECTSRNCFSEGGALAELMSLFEKSEVNSPTIENDKQMMEGVMAMPELVAQAMALSVHYLKGFGMERLICFGSSFRPFTANTEMSLSANALQQLEVLKNNSDGSIEGSLFQTMNNTCTAFGSRLFRHWLTHPLCDRNLICARHDAISEISESMGSRQDSVSIRQDEGDGCCAASARSDLSTILSSVLTMLGRSLDSQRGITRIFHCKATAKEFVGVIQAVLTAGKELRKLVLEDTDNVSSQHRTVHSSLLRRLISTASSSAVLANAVKLLSCLDKDAADQGDMINLFISSVDQFPE</sequence>
<feature type="domain" description="DNA mismatch repair protein MutS core" evidence="7">
    <location>
        <begin position="135"/>
        <end position="303"/>
    </location>
</feature>
<organism evidence="8 9">
    <name type="scientific">Aegilops tauschii subsp. strangulata</name>
    <name type="common">Goatgrass</name>
    <dbReference type="NCBI Taxonomy" id="200361"/>
    <lineage>
        <taxon>Eukaryota</taxon>
        <taxon>Viridiplantae</taxon>
        <taxon>Streptophyta</taxon>
        <taxon>Embryophyta</taxon>
        <taxon>Tracheophyta</taxon>
        <taxon>Spermatophyta</taxon>
        <taxon>Magnoliopsida</taxon>
        <taxon>Liliopsida</taxon>
        <taxon>Poales</taxon>
        <taxon>Poaceae</taxon>
        <taxon>BOP clade</taxon>
        <taxon>Pooideae</taxon>
        <taxon>Triticodae</taxon>
        <taxon>Triticeae</taxon>
        <taxon>Triticinae</taxon>
        <taxon>Aegilops</taxon>
    </lineage>
</organism>
<dbReference type="GO" id="GO:0005524">
    <property type="term" value="F:ATP binding"/>
    <property type="evidence" value="ECO:0007669"/>
    <property type="project" value="InterPro"/>
</dbReference>
<dbReference type="GO" id="GO:0006298">
    <property type="term" value="P:mismatch repair"/>
    <property type="evidence" value="ECO:0007669"/>
    <property type="project" value="InterPro"/>
</dbReference>
<dbReference type="GO" id="GO:0030983">
    <property type="term" value="F:mismatched DNA binding"/>
    <property type="evidence" value="ECO:0007669"/>
    <property type="project" value="InterPro"/>
</dbReference>
<evidence type="ECO:0000256" key="3">
    <source>
        <dbReference type="ARBA" id="ARBA00023204"/>
    </source>
</evidence>
<evidence type="ECO:0000313" key="8">
    <source>
        <dbReference type="EnsemblPlants" id="AET2Gv20795200.10"/>
    </source>
</evidence>
<reference evidence="8" key="5">
    <citation type="journal article" date="2021" name="G3 (Bethesda)">
        <title>Aegilops tauschii genome assembly Aet v5.0 features greater sequence contiguity and improved annotation.</title>
        <authorList>
            <person name="Wang L."/>
            <person name="Zhu T."/>
            <person name="Rodriguez J.C."/>
            <person name="Deal K.R."/>
            <person name="Dubcovsky J."/>
            <person name="McGuire P.E."/>
            <person name="Lux T."/>
            <person name="Spannagl M."/>
            <person name="Mayer K.F.X."/>
            <person name="Baldrich P."/>
            <person name="Meyers B.C."/>
            <person name="Huo N."/>
            <person name="Gu Y.Q."/>
            <person name="Zhou H."/>
            <person name="Devos K.M."/>
            <person name="Bennetzen J.L."/>
            <person name="Unver T."/>
            <person name="Budak H."/>
            <person name="Gulick P.J."/>
            <person name="Galiba G."/>
            <person name="Kalapos B."/>
            <person name="Nelson D.R."/>
            <person name="Li P."/>
            <person name="You F.M."/>
            <person name="Luo M.C."/>
            <person name="Dvorak J."/>
        </authorList>
    </citation>
    <scope>NUCLEOTIDE SEQUENCE [LARGE SCALE GENOMIC DNA]</scope>
    <source>
        <strain evidence="8">cv. AL8/78</strain>
    </source>
</reference>
<dbReference type="InterPro" id="IPR007696">
    <property type="entry name" value="DNA_mismatch_repair_MutS_core"/>
</dbReference>
<evidence type="ECO:0000256" key="4">
    <source>
        <dbReference type="ARBA" id="ARBA00023242"/>
    </source>
</evidence>
<dbReference type="FunFam" id="3.30.420.110:FF:000010">
    <property type="entry name" value="DNA mismatch repair protein"/>
    <property type="match status" value="1"/>
</dbReference>
<dbReference type="EnsemblPlants" id="AET2Gv20795200.10">
    <property type="protein sequence ID" value="AET2Gv20795200.10"/>
    <property type="gene ID" value="AET2Gv20795200"/>
</dbReference>
<evidence type="ECO:0000313" key="9">
    <source>
        <dbReference type="Proteomes" id="UP000015105"/>
    </source>
</evidence>
<keyword evidence="3" id="KW-0234">DNA repair</keyword>
<evidence type="ECO:0000259" key="7">
    <source>
        <dbReference type="Pfam" id="PF05192"/>
    </source>
</evidence>
<name>A0A453CBL6_AEGTS</name>
<proteinExistence type="predicted"/>
<dbReference type="GO" id="GO:0006312">
    <property type="term" value="P:mitotic recombination"/>
    <property type="evidence" value="ECO:0007669"/>
    <property type="project" value="TreeGrafter"/>
</dbReference>
<evidence type="ECO:0000256" key="5">
    <source>
        <dbReference type="ARBA" id="ARBA00029792"/>
    </source>
</evidence>
<evidence type="ECO:0000256" key="1">
    <source>
        <dbReference type="ARBA" id="ARBA00004123"/>
    </source>
</evidence>
<dbReference type="AlphaFoldDB" id="A0A453CBL6"/>
<dbReference type="PANTHER" id="PTHR11361">
    <property type="entry name" value="DNA MISMATCH REPAIR PROTEIN MUTS FAMILY MEMBER"/>
    <property type="match status" value="1"/>
</dbReference>
<dbReference type="InterPro" id="IPR036187">
    <property type="entry name" value="DNA_mismatch_repair_MutS_sf"/>
</dbReference>
<reference evidence="9" key="2">
    <citation type="journal article" date="2017" name="Nat. Plants">
        <title>The Aegilops tauschii genome reveals multiple impacts of transposons.</title>
        <authorList>
            <person name="Zhao G."/>
            <person name="Zou C."/>
            <person name="Li K."/>
            <person name="Wang K."/>
            <person name="Li T."/>
            <person name="Gao L."/>
            <person name="Zhang X."/>
            <person name="Wang H."/>
            <person name="Yang Z."/>
            <person name="Liu X."/>
            <person name="Jiang W."/>
            <person name="Mao L."/>
            <person name="Kong X."/>
            <person name="Jiao Y."/>
            <person name="Jia J."/>
        </authorList>
    </citation>
    <scope>NUCLEOTIDE SEQUENCE [LARGE SCALE GENOMIC DNA]</scope>
    <source>
        <strain evidence="9">cv. AL8/78</strain>
    </source>
</reference>
<reference evidence="9" key="1">
    <citation type="journal article" date="2014" name="Science">
        <title>Ancient hybridizations among the ancestral genomes of bread wheat.</title>
        <authorList>
            <consortium name="International Wheat Genome Sequencing Consortium,"/>
            <person name="Marcussen T."/>
            <person name="Sandve S.R."/>
            <person name="Heier L."/>
            <person name="Spannagl M."/>
            <person name="Pfeifer M."/>
            <person name="Jakobsen K.S."/>
            <person name="Wulff B.B."/>
            <person name="Steuernagel B."/>
            <person name="Mayer K.F."/>
            <person name="Olsen O.A."/>
        </authorList>
    </citation>
    <scope>NUCLEOTIDE SEQUENCE [LARGE SCALE GENOMIC DNA]</scope>
    <source>
        <strain evidence="9">cv. AL8/78</strain>
    </source>
</reference>
<dbReference type="GO" id="GO:0140664">
    <property type="term" value="F:ATP-dependent DNA damage sensor activity"/>
    <property type="evidence" value="ECO:0007669"/>
    <property type="project" value="InterPro"/>
</dbReference>
<keyword evidence="4" id="KW-0539">Nucleus</keyword>
<keyword evidence="3" id="KW-0227">DNA damage</keyword>
<dbReference type="GO" id="GO:0005634">
    <property type="term" value="C:nucleus"/>
    <property type="evidence" value="ECO:0007669"/>
    <property type="project" value="UniProtKB-SubCell"/>
</dbReference>
<dbReference type="InterPro" id="IPR036678">
    <property type="entry name" value="MutS_con_dom_sf"/>
</dbReference>
<protein>
    <recommendedName>
        <fullName evidence="2 6">DNA mismatch repair protein MSH3</fullName>
    </recommendedName>
    <alternativeName>
        <fullName evidence="2 6">DNA mismatch repair protein MSH3</fullName>
    </alternativeName>
    <alternativeName>
        <fullName evidence="5">MutS protein homolog 3</fullName>
    </alternativeName>
</protein>
<evidence type="ECO:0000256" key="6">
    <source>
        <dbReference type="ARBA" id="ARBA00073774"/>
    </source>
</evidence>
<dbReference type="PANTHER" id="PTHR11361:SF122">
    <property type="entry name" value="DNA MISMATCH REPAIR PROTEIN MSH3"/>
    <property type="match status" value="1"/>
</dbReference>
<dbReference type="Proteomes" id="UP000015105">
    <property type="component" value="Chromosome 2D"/>
</dbReference>
<dbReference type="Gene3D" id="1.10.1420.10">
    <property type="match status" value="1"/>
</dbReference>
<keyword evidence="9" id="KW-1185">Reference proteome</keyword>
<reference evidence="8" key="4">
    <citation type="submission" date="2019-03" db="UniProtKB">
        <authorList>
            <consortium name="EnsemblPlants"/>
        </authorList>
    </citation>
    <scope>IDENTIFICATION</scope>
</reference>
<dbReference type="Pfam" id="PF05192">
    <property type="entry name" value="MutS_III"/>
    <property type="match status" value="1"/>
</dbReference>
<accession>A0A453CBL6</accession>
<reference evidence="8" key="3">
    <citation type="journal article" date="2017" name="Nature">
        <title>Genome sequence of the progenitor of the wheat D genome Aegilops tauschii.</title>
        <authorList>
            <person name="Luo M.C."/>
            <person name="Gu Y.Q."/>
            <person name="Puiu D."/>
            <person name="Wang H."/>
            <person name="Twardziok S.O."/>
            <person name="Deal K.R."/>
            <person name="Huo N."/>
            <person name="Zhu T."/>
            <person name="Wang L."/>
            <person name="Wang Y."/>
            <person name="McGuire P.E."/>
            <person name="Liu S."/>
            <person name="Long H."/>
            <person name="Ramasamy R.K."/>
            <person name="Rodriguez J.C."/>
            <person name="Van S.L."/>
            <person name="Yuan L."/>
            <person name="Wang Z."/>
            <person name="Xia Z."/>
            <person name="Xiao L."/>
            <person name="Anderson O.D."/>
            <person name="Ouyang S."/>
            <person name="Liang Y."/>
            <person name="Zimin A.V."/>
            <person name="Pertea G."/>
            <person name="Qi P."/>
            <person name="Bennetzen J.L."/>
            <person name="Dai X."/>
            <person name="Dawson M.W."/>
            <person name="Muller H.G."/>
            <person name="Kugler K."/>
            <person name="Rivarola-Duarte L."/>
            <person name="Spannagl M."/>
            <person name="Mayer K.F.X."/>
            <person name="Lu F.H."/>
            <person name="Bevan M.W."/>
            <person name="Leroy P."/>
            <person name="Li P."/>
            <person name="You F.M."/>
            <person name="Sun Q."/>
            <person name="Liu Z."/>
            <person name="Lyons E."/>
            <person name="Wicker T."/>
            <person name="Salzberg S.L."/>
            <person name="Devos K.M."/>
            <person name="Dvorak J."/>
        </authorList>
    </citation>
    <scope>NUCLEOTIDE SEQUENCE [LARGE SCALE GENOMIC DNA]</scope>
    <source>
        <strain evidence="8">cv. AL8/78</strain>
    </source>
</reference>
<evidence type="ECO:0000256" key="2">
    <source>
        <dbReference type="ARBA" id="ARBA00022151"/>
    </source>
</evidence>
<dbReference type="SUPFAM" id="SSF48334">
    <property type="entry name" value="DNA repair protein MutS, domain III"/>
    <property type="match status" value="1"/>
</dbReference>
<comment type="subcellular location">
    <subcellularLocation>
        <location evidence="1">Nucleus</location>
    </subcellularLocation>
</comment>
<dbReference type="InterPro" id="IPR045076">
    <property type="entry name" value="MutS"/>
</dbReference>